<dbReference type="RefSeq" id="WP_083725513.1">
    <property type="nucleotide sequence ID" value="NZ_FOUD01000011.1"/>
</dbReference>
<evidence type="ECO:0000313" key="6">
    <source>
        <dbReference type="Proteomes" id="UP000242847"/>
    </source>
</evidence>
<comment type="caution">
    <text evidence="5">The sequence shown here is derived from an EMBL/GenBank/DDBJ whole genome shotgun (WGS) entry which is preliminary data.</text>
</comment>
<dbReference type="OrthoDB" id="7240770at2"/>
<evidence type="ECO:0000256" key="1">
    <source>
        <dbReference type="ARBA" id="ARBA00010333"/>
    </source>
</evidence>
<dbReference type="Proteomes" id="UP000242847">
    <property type="component" value="Unassembled WGS sequence"/>
</dbReference>
<dbReference type="STRING" id="254161.SAMN05216256_111135"/>
<feature type="domain" description="Solute-binding protein family 3/N-terminal" evidence="4">
    <location>
        <begin position="28"/>
        <end position="248"/>
    </location>
</feature>
<dbReference type="PANTHER" id="PTHR35936:SF6">
    <property type="entry name" value="AMINO ACID ABC TRANSPORTER SUBSTRATE-BINDING PAAT FAMILY PROTEIN"/>
    <property type="match status" value="1"/>
</dbReference>
<feature type="chain" id="PRO_5010581250" description="Solute-binding protein family 3/N-terminal domain-containing protein" evidence="3">
    <location>
        <begin position="24"/>
        <end position="252"/>
    </location>
</feature>
<evidence type="ECO:0000256" key="3">
    <source>
        <dbReference type="SAM" id="SignalP"/>
    </source>
</evidence>
<comment type="similarity">
    <text evidence="1">Belongs to the bacterial solute-binding protein 3 family.</text>
</comment>
<evidence type="ECO:0000256" key="2">
    <source>
        <dbReference type="ARBA" id="ARBA00022729"/>
    </source>
</evidence>
<proteinExistence type="inferred from homology"/>
<evidence type="ECO:0000313" key="5">
    <source>
        <dbReference type="EMBL" id="ONM44776.1"/>
    </source>
</evidence>
<dbReference type="InterPro" id="IPR001638">
    <property type="entry name" value="Solute-binding_3/MltF_N"/>
</dbReference>
<keyword evidence="6" id="KW-1185">Reference proteome</keyword>
<dbReference type="PANTHER" id="PTHR35936">
    <property type="entry name" value="MEMBRANE-BOUND LYTIC MUREIN TRANSGLYCOSYLASE F"/>
    <property type="match status" value="1"/>
</dbReference>
<dbReference type="EMBL" id="MUBC01000009">
    <property type="protein sequence ID" value="ONM44776.1"/>
    <property type="molecule type" value="Genomic_DNA"/>
</dbReference>
<gene>
    <name evidence="5" type="ORF">BXT89_05455</name>
</gene>
<accession>A0A1S8DIX7</accession>
<evidence type="ECO:0000259" key="4">
    <source>
        <dbReference type="SMART" id="SM00062"/>
    </source>
</evidence>
<organism evidence="5 6">
    <name type="scientific">Halopseudomonas pachastrellae</name>
    <dbReference type="NCBI Taxonomy" id="254161"/>
    <lineage>
        <taxon>Bacteria</taxon>
        <taxon>Pseudomonadati</taxon>
        <taxon>Pseudomonadota</taxon>
        <taxon>Gammaproteobacteria</taxon>
        <taxon>Pseudomonadales</taxon>
        <taxon>Pseudomonadaceae</taxon>
        <taxon>Halopseudomonas</taxon>
    </lineage>
</organism>
<dbReference type="Gene3D" id="3.40.190.10">
    <property type="entry name" value="Periplasmic binding protein-like II"/>
    <property type="match status" value="2"/>
</dbReference>
<dbReference type="AlphaFoldDB" id="A0A1S8DIX7"/>
<keyword evidence="2 3" id="KW-0732">Signal</keyword>
<reference evidence="5 6" key="1">
    <citation type="submission" date="2017-01" db="EMBL/GenBank/DDBJ databases">
        <title>Draft genome sequence of Pseudomonas pachastrellae type strain CCUG 46540T from a deep sea.</title>
        <authorList>
            <person name="Gomila M."/>
            <person name="Mulet M."/>
            <person name="Lalucat J."/>
            <person name="Garcia-Valdes E."/>
        </authorList>
    </citation>
    <scope>NUCLEOTIDE SEQUENCE [LARGE SCALE GENOMIC DNA]</scope>
    <source>
        <strain evidence="5 6">CCUG 46540</strain>
    </source>
</reference>
<sequence length="252" mass="27244">MRRLLSLLTSLTALSLSALSAGAQEAPPLEFALADFPPYFQLNNGGKPSGPVLQLADALFTEAEVPYSIRGYPAARLYRRLERGQTTVSMAGDGHPDMLSSALQGSTPVFNLALNVYRKPLQPAITGLADLSGQKVILIGAYSYGPLGQQLASPQARVEIAHAQSHAAALQMLLHGRAPYLINYADPMNGMLDDLPADSVTSDPLLRMDVYLFVSRAHPDARGLLDRLDRALTQLEQRGQVQQILGAADYRH</sequence>
<feature type="signal peptide" evidence="3">
    <location>
        <begin position="1"/>
        <end position="23"/>
    </location>
</feature>
<protein>
    <recommendedName>
        <fullName evidence="4">Solute-binding protein family 3/N-terminal domain-containing protein</fullName>
    </recommendedName>
</protein>
<dbReference type="SUPFAM" id="SSF53850">
    <property type="entry name" value="Periplasmic binding protein-like II"/>
    <property type="match status" value="1"/>
</dbReference>
<name>A0A1S8DIX7_9GAMM</name>
<dbReference type="SMART" id="SM00062">
    <property type="entry name" value="PBPb"/>
    <property type="match status" value="1"/>
</dbReference>